<organism evidence="1 2">
    <name type="scientific">Methanoculleus bourgensis</name>
    <dbReference type="NCBI Taxonomy" id="83986"/>
    <lineage>
        <taxon>Archaea</taxon>
        <taxon>Methanobacteriati</taxon>
        <taxon>Methanobacteriota</taxon>
        <taxon>Stenosarchaea group</taxon>
        <taxon>Methanomicrobia</taxon>
        <taxon>Methanomicrobiales</taxon>
        <taxon>Methanomicrobiaceae</taxon>
        <taxon>Methanoculleus</taxon>
    </lineage>
</organism>
<dbReference type="EMBL" id="LT158599">
    <property type="protein sequence ID" value="CVK32405.1"/>
    <property type="molecule type" value="Genomic_DNA"/>
</dbReference>
<dbReference type="AlphaFoldDB" id="A0A0X3BLP6"/>
<dbReference type="KEGG" id="mema:MMAB1_1192"/>
<proteinExistence type="predicted"/>
<accession>A0A0X3BLP6</accession>
<evidence type="ECO:0000313" key="2">
    <source>
        <dbReference type="Proteomes" id="UP000069850"/>
    </source>
</evidence>
<evidence type="ECO:0000313" key="1">
    <source>
        <dbReference type="EMBL" id="CVK32405.1"/>
    </source>
</evidence>
<reference evidence="1 2" key="1">
    <citation type="submission" date="2016-01" db="EMBL/GenBank/DDBJ databases">
        <authorList>
            <person name="Manzoor S."/>
        </authorList>
    </citation>
    <scope>NUCLEOTIDE SEQUENCE [LARGE SCALE GENOMIC DNA]</scope>
    <source>
        <strain evidence="1">Methanoculleus sp MAB1</strain>
    </source>
</reference>
<sequence>MRIPGDANSRAVRNTIDLLRQYFAKTVEVIFKRLNHRPPFAFSRVS</sequence>
<name>A0A0X3BLP6_9EURY</name>
<protein>
    <submittedName>
        <fullName evidence="1">Uncharacterized protein</fullName>
    </submittedName>
</protein>
<dbReference type="Proteomes" id="UP000069850">
    <property type="component" value="Chromosome 1"/>
</dbReference>
<gene>
    <name evidence="1" type="ORF">MMAB1_1192</name>
</gene>